<comment type="caution">
    <text evidence="1">The sequence shown here is derived from an EMBL/GenBank/DDBJ whole genome shotgun (WGS) entry which is preliminary data.</text>
</comment>
<keyword evidence="2" id="KW-1185">Reference proteome</keyword>
<dbReference type="Proteomes" id="UP000830375">
    <property type="component" value="Unassembled WGS sequence"/>
</dbReference>
<evidence type="ECO:0000313" key="2">
    <source>
        <dbReference type="Proteomes" id="UP000830375"/>
    </source>
</evidence>
<reference evidence="1 2" key="1">
    <citation type="submission" date="2022-01" db="EMBL/GenBank/DDBJ databases">
        <title>A high-quality chromosome-level genome assembly of rohu carp, Labeo rohita.</title>
        <authorList>
            <person name="Arick M.A. II"/>
            <person name="Hsu C.-Y."/>
            <person name="Magbanua Z."/>
            <person name="Pechanova O."/>
            <person name="Grover C."/>
            <person name="Miller E."/>
            <person name="Thrash A."/>
            <person name="Ezzel L."/>
            <person name="Alam S."/>
            <person name="Benzie J."/>
            <person name="Hamilton M."/>
            <person name="Karsi A."/>
            <person name="Lawrence M.L."/>
            <person name="Peterson D.G."/>
        </authorList>
    </citation>
    <scope>NUCLEOTIDE SEQUENCE [LARGE SCALE GENOMIC DNA]</scope>
    <source>
        <strain evidence="2">BAU-BD-2019</strain>
        <tissue evidence="1">Blood</tissue>
    </source>
</reference>
<accession>A0ABQ8MHG7</accession>
<dbReference type="EMBL" id="JACTAM010000007">
    <property type="protein sequence ID" value="KAI2662313.1"/>
    <property type="molecule type" value="Genomic_DNA"/>
</dbReference>
<organism evidence="1 2">
    <name type="scientific">Labeo rohita</name>
    <name type="common">Indian major carp</name>
    <name type="synonym">Cyprinus rohita</name>
    <dbReference type="NCBI Taxonomy" id="84645"/>
    <lineage>
        <taxon>Eukaryota</taxon>
        <taxon>Metazoa</taxon>
        <taxon>Chordata</taxon>
        <taxon>Craniata</taxon>
        <taxon>Vertebrata</taxon>
        <taxon>Euteleostomi</taxon>
        <taxon>Actinopterygii</taxon>
        <taxon>Neopterygii</taxon>
        <taxon>Teleostei</taxon>
        <taxon>Ostariophysi</taxon>
        <taxon>Cypriniformes</taxon>
        <taxon>Cyprinidae</taxon>
        <taxon>Labeoninae</taxon>
        <taxon>Labeonini</taxon>
        <taxon>Labeo</taxon>
    </lineage>
</organism>
<name>A0ABQ8MHG7_LABRO</name>
<proteinExistence type="predicted"/>
<protein>
    <submittedName>
        <fullName evidence="1">Histidine biosynthesis bifunctional protein HisIE</fullName>
    </submittedName>
</protein>
<sequence length="182" mass="20303">MEGWGIASNSRSVQTESFCQNGHIQEVVDIETGCDSNQIQGLVFVTIEDTCIHTSLLPQHRKFLRFAFGFKAFQYSSSSFWPSTVTPHFYQCVDAILAPLRLQGSSVRVDGGSALRCHSRTHKRARVKVENQEECAFSSTENNFSWCCMGFNNNADTFVSCLCYLIPTAVNSVRLGQSLTVI</sequence>
<gene>
    <name evidence="1" type="ORF">H4Q32_001136</name>
</gene>
<evidence type="ECO:0000313" key="1">
    <source>
        <dbReference type="EMBL" id="KAI2662313.1"/>
    </source>
</evidence>